<reference evidence="7" key="2">
    <citation type="submission" date="2013-03" db="EMBL/GenBank/DDBJ databases">
        <title>The Genome Sequence of Oribacterium sp. ACB1.</title>
        <authorList>
            <consortium name="The Broad Institute Genomics Platform"/>
            <consortium name="The Broad Institute Genome Sequencing Center for Infectious Disease"/>
            <person name="Earl A."/>
            <person name="Ward D."/>
            <person name="Feldgarden M."/>
            <person name="Gevers D."/>
            <person name="Sizova M."/>
            <person name="Hazen A."/>
            <person name="Epstein S."/>
            <person name="Walker B."/>
            <person name="Young S."/>
            <person name="Zeng Q."/>
            <person name="Gargeya S."/>
            <person name="Fitzgerald M."/>
            <person name="Haas B."/>
            <person name="Abouelleil A."/>
            <person name="Allen A.W."/>
            <person name="Alvarado L."/>
            <person name="Arachchi H.M."/>
            <person name="Berlin A.M."/>
            <person name="Chapman S.B."/>
            <person name="Gainer-Dewar J."/>
            <person name="Goldberg J."/>
            <person name="Griggs A."/>
            <person name="Gujja S."/>
            <person name="Hansen M."/>
            <person name="Howarth C."/>
            <person name="Imamovic A."/>
            <person name="Ireland A."/>
            <person name="Larimer J."/>
            <person name="McCowan C."/>
            <person name="Murphy C."/>
            <person name="Pearson M."/>
            <person name="Poon T.W."/>
            <person name="Priest M."/>
            <person name="Roberts A."/>
            <person name="Saif S."/>
            <person name="Shea T."/>
            <person name="Sisk P."/>
            <person name="Sykes S."/>
            <person name="Wortman J."/>
            <person name="Nusbaum C."/>
            <person name="Birren B."/>
        </authorList>
    </citation>
    <scope>NUCLEOTIDE SEQUENCE [LARGE SCALE GENOMIC DNA]</scope>
    <source>
        <strain evidence="7">ACB1</strain>
    </source>
</reference>
<dbReference type="GO" id="GO:0005886">
    <property type="term" value="C:plasma membrane"/>
    <property type="evidence" value="ECO:0007669"/>
    <property type="project" value="UniProtKB-SubCell"/>
</dbReference>
<dbReference type="Proteomes" id="UP000018461">
    <property type="component" value="Unassembled WGS sequence"/>
</dbReference>
<keyword evidence="5 6" id="KW-0472">Membrane</keyword>
<protein>
    <recommendedName>
        <fullName evidence="9">ABC transporter permease</fullName>
    </recommendedName>
</protein>
<feature type="transmembrane region" description="Helical" evidence="6">
    <location>
        <begin position="184"/>
        <end position="208"/>
    </location>
</feature>
<evidence type="ECO:0000256" key="1">
    <source>
        <dbReference type="ARBA" id="ARBA00004651"/>
    </source>
</evidence>
<proteinExistence type="predicted"/>
<dbReference type="PATRIC" id="fig|796943.3.peg.1088"/>
<evidence type="ECO:0000256" key="2">
    <source>
        <dbReference type="ARBA" id="ARBA00022475"/>
    </source>
</evidence>
<dbReference type="GO" id="GO:0022857">
    <property type="term" value="F:transmembrane transporter activity"/>
    <property type="evidence" value="ECO:0007669"/>
    <property type="project" value="InterPro"/>
</dbReference>
<keyword evidence="4 6" id="KW-1133">Transmembrane helix</keyword>
<feature type="transmembrane region" description="Helical" evidence="6">
    <location>
        <begin position="137"/>
        <end position="158"/>
    </location>
</feature>
<dbReference type="PANTHER" id="PTHR32196">
    <property type="entry name" value="ABC TRANSPORTER PERMEASE PROTEIN YPHD-RELATED-RELATED"/>
    <property type="match status" value="1"/>
</dbReference>
<evidence type="ECO:0000256" key="6">
    <source>
        <dbReference type="SAM" id="Phobius"/>
    </source>
</evidence>
<evidence type="ECO:0000256" key="3">
    <source>
        <dbReference type="ARBA" id="ARBA00022692"/>
    </source>
</evidence>
<dbReference type="CDD" id="cd06574">
    <property type="entry name" value="TM_PBP1_branched-chain-AA_like"/>
    <property type="match status" value="1"/>
</dbReference>
<keyword evidence="8" id="KW-1185">Reference proteome</keyword>
<accession>G9WMV6</accession>
<comment type="subcellular location">
    <subcellularLocation>
        <location evidence="1">Cell membrane</location>
        <topology evidence="1">Multi-pass membrane protein</topology>
    </subcellularLocation>
</comment>
<feature type="transmembrane region" description="Helical" evidence="6">
    <location>
        <begin position="91"/>
        <end position="117"/>
    </location>
</feature>
<dbReference type="InterPro" id="IPR001851">
    <property type="entry name" value="ABC_transp_permease"/>
</dbReference>
<feature type="transmembrane region" description="Helical" evidence="6">
    <location>
        <begin position="12"/>
        <end position="33"/>
    </location>
</feature>
<feature type="transmembrane region" description="Helical" evidence="6">
    <location>
        <begin position="45"/>
        <end position="70"/>
    </location>
</feature>
<keyword evidence="3 6" id="KW-0812">Transmembrane</keyword>
<reference evidence="7" key="1">
    <citation type="submission" date="2011-08" db="EMBL/GenBank/DDBJ databases">
        <authorList>
            <consortium name="The Broad Institute Genome Sequencing Platform"/>
            <person name="Earl A."/>
            <person name="Ward D."/>
            <person name="Feldgarden M."/>
            <person name="Gevers D."/>
            <person name="Sizova M."/>
            <person name="Hazen A."/>
            <person name="Epstein S."/>
            <person name="Young S.K."/>
            <person name="Zeng Q."/>
            <person name="Gargeya S."/>
            <person name="Fitzgerald M."/>
            <person name="Haas B."/>
            <person name="Abouelleil A."/>
            <person name="Alvarado L."/>
            <person name="Arachchi H.M."/>
            <person name="Berlin A."/>
            <person name="Brown A."/>
            <person name="Chapman S.B."/>
            <person name="Chen Z."/>
            <person name="Dunbar C."/>
            <person name="Freedman E."/>
            <person name="Gearin G."/>
            <person name="Gellesch M."/>
            <person name="Goldberg J."/>
            <person name="Griggs A."/>
            <person name="Gujja S."/>
            <person name="Heiman D."/>
            <person name="Howarth C."/>
            <person name="Larson L."/>
            <person name="Lui A."/>
            <person name="MacDonald P.J.P."/>
            <person name="Montmayeur A."/>
            <person name="Murphy C."/>
            <person name="Neiman D."/>
            <person name="Pearson M."/>
            <person name="Priest M."/>
            <person name="Roberts A."/>
            <person name="Saif S."/>
            <person name="Shea T."/>
            <person name="Shenoy N."/>
            <person name="Sisk P."/>
            <person name="Stolte C."/>
            <person name="Sykes S."/>
            <person name="Wortman J."/>
            <person name="Nusbaum C."/>
            <person name="Birren B."/>
        </authorList>
    </citation>
    <scope>NUCLEOTIDE SEQUENCE</scope>
    <source>
        <strain evidence="7">ACB1</strain>
    </source>
</reference>
<evidence type="ECO:0008006" key="9">
    <source>
        <dbReference type="Google" id="ProtNLM"/>
    </source>
</evidence>
<comment type="caution">
    <text evidence="7">The sequence shown here is derived from an EMBL/GenBank/DDBJ whole genome shotgun (WGS) entry which is preliminary data.</text>
</comment>
<feature type="transmembrane region" description="Helical" evidence="6">
    <location>
        <begin position="244"/>
        <end position="264"/>
    </location>
</feature>
<evidence type="ECO:0000313" key="7">
    <source>
        <dbReference type="EMBL" id="EHL11859.1"/>
    </source>
</evidence>
<dbReference type="STRING" id="796943.HMPREF9625_00689"/>
<evidence type="ECO:0000256" key="4">
    <source>
        <dbReference type="ARBA" id="ARBA00022989"/>
    </source>
</evidence>
<evidence type="ECO:0000313" key="8">
    <source>
        <dbReference type="Proteomes" id="UP000018461"/>
    </source>
</evidence>
<dbReference type="Pfam" id="PF02653">
    <property type="entry name" value="BPD_transp_2"/>
    <property type="match status" value="1"/>
</dbReference>
<name>G9WMV6_9FIRM</name>
<keyword evidence="2" id="KW-1003">Cell membrane</keyword>
<dbReference type="EMBL" id="AFZC02000003">
    <property type="protein sequence ID" value="EHL11859.1"/>
    <property type="molecule type" value="Genomic_DNA"/>
</dbReference>
<dbReference type="RefSeq" id="WP_009534550.1">
    <property type="nucleotide sequence ID" value="NZ_KE148312.1"/>
</dbReference>
<gene>
    <name evidence="7" type="ORF">HMPREF9625_00689</name>
</gene>
<organism evidence="7 8">
    <name type="scientific">Oribacterium parvum ACB1</name>
    <dbReference type="NCBI Taxonomy" id="796943"/>
    <lineage>
        <taxon>Bacteria</taxon>
        <taxon>Bacillati</taxon>
        <taxon>Bacillota</taxon>
        <taxon>Clostridia</taxon>
        <taxon>Lachnospirales</taxon>
        <taxon>Lachnospiraceae</taxon>
        <taxon>Oribacterium</taxon>
    </lineage>
</organism>
<evidence type="ECO:0000256" key="5">
    <source>
        <dbReference type="ARBA" id="ARBA00023136"/>
    </source>
</evidence>
<dbReference type="AlphaFoldDB" id="G9WMV6"/>
<dbReference type="PANTHER" id="PTHR32196:SF69">
    <property type="entry name" value="BRANCHED-CHAIN AMINO ACID TRANSPORT SYSTEM, PERMEASE PROTEIN"/>
    <property type="match status" value="1"/>
</dbReference>
<sequence length="309" mass="32713">MAEFFTIGIIKTALEIGLIYALVAMALFISYSILNIADLSTDGSFTLGTAVSAVFTISGHPILGIFMAMLSGSLSGFCTAFLQTTLGIESILAGIIVNTGLYTINLAVMGFSSNLSIFGTNTVFTLFAGENPFLSEWGTLILLLLILLLVAFILRWFFGTGLGLSIRATGDSPAMVRASSINPAFTITVGLCLSNALTGLSGALIAQYNKASDINLGNGMVTVALASLVIGETLFGKRKLLGRILGVVGGAILYRLVIALALRLRVPTEAFKLVSALIVALAISSTRIKELFHYAKLRRNAMRERGENA</sequence>
<dbReference type="HOGENOM" id="CLU_067296_0_0_9"/>
<feature type="transmembrane region" description="Helical" evidence="6">
    <location>
        <begin position="214"/>
        <end position="235"/>
    </location>
</feature>